<dbReference type="AlphaFoldDB" id="A0A3R7BK19"/>
<dbReference type="Pfam" id="PF13202">
    <property type="entry name" value="EF-hand_5"/>
    <property type="match status" value="1"/>
</dbReference>
<comment type="similarity">
    <text evidence="1 8">Belongs to the peptidase S8 family.</text>
</comment>
<dbReference type="PROSITE" id="PS00018">
    <property type="entry name" value="EF_HAND_1"/>
    <property type="match status" value="2"/>
</dbReference>
<gene>
    <name evidence="11" type="ORF">DYB37_011104</name>
</gene>
<dbReference type="Proteomes" id="UP000285430">
    <property type="component" value="Unassembled WGS sequence"/>
</dbReference>
<dbReference type="Pfam" id="PF00082">
    <property type="entry name" value="Peptidase_S8"/>
    <property type="match status" value="1"/>
</dbReference>
<proteinExistence type="inferred from homology"/>
<dbReference type="InterPro" id="IPR050131">
    <property type="entry name" value="Peptidase_S8_subtilisin-like"/>
</dbReference>
<feature type="active site" description="Charge relay system" evidence="8">
    <location>
        <position position="349"/>
    </location>
</feature>
<dbReference type="EC" id="3.4.21.62" evidence="7"/>
<dbReference type="GO" id="GO:0005509">
    <property type="term" value="F:calcium ion binding"/>
    <property type="evidence" value="ECO:0007669"/>
    <property type="project" value="InterPro"/>
</dbReference>
<dbReference type="Gene3D" id="1.10.238.10">
    <property type="entry name" value="EF-hand"/>
    <property type="match status" value="2"/>
</dbReference>
<dbReference type="CDD" id="cd00051">
    <property type="entry name" value="EFh"/>
    <property type="match status" value="1"/>
</dbReference>
<dbReference type="SUPFAM" id="SSF47473">
    <property type="entry name" value="EF-hand"/>
    <property type="match status" value="2"/>
</dbReference>
<evidence type="ECO:0000256" key="1">
    <source>
        <dbReference type="ARBA" id="ARBA00011073"/>
    </source>
</evidence>
<dbReference type="EMBL" id="QUTH01004227">
    <property type="protein sequence ID" value="RHZ14862.1"/>
    <property type="molecule type" value="Genomic_DNA"/>
</dbReference>
<feature type="region of interest" description="Disordered" evidence="9">
    <location>
        <begin position="398"/>
        <end position="425"/>
    </location>
</feature>
<dbReference type="Pfam" id="PF00036">
    <property type="entry name" value="EF-hand_1"/>
    <property type="match status" value="1"/>
</dbReference>
<dbReference type="PANTHER" id="PTHR43806:SF67">
    <property type="entry name" value="EGF-LIKE DOMAIN-CONTAINING PROTEIN"/>
    <property type="match status" value="1"/>
</dbReference>
<dbReference type="InterPro" id="IPR011992">
    <property type="entry name" value="EF-hand-dom_pair"/>
</dbReference>
<evidence type="ECO:0000256" key="9">
    <source>
        <dbReference type="SAM" id="MobiDB-lite"/>
    </source>
</evidence>
<name>A0A3R7BK19_APHAT</name>
<feature type="domain" description="EF-hand" evidence="10">
    <location>
        <begin position="876"/>
        <end position="911"/>
    </location>
</feature>
<dbReference type="InterPro" id="IPR000209">
    <property type="entry name" value="Peptidase_S8/S53_dom"/>
</dbReference>
<feature type="active site" description="Charge relay system" evidence="8">
    <location>
        <position position="194"/>
    </location>
</feature>
<evidence type="ECO:0000256" key="4">
    <source>
        <dbReference type="ARBA" id="ARBA00022825"/>
    </source>
</evidence>
<dbReference type="InterPro" id="IPR002048">
    <property type="entry name" value="EF_hand_dom"/>
</dbReference>
<dbReference type="GO" id="GO:0006508">
    <property type="term" value="P:proteolysis"/>
    <property type="evidence" value="ECO:0007669"/>
    <property type="project" value="UniProtKB-KW"/>
</dbReference>
<feature type="compositionally biased region" description="Polar residues" evidence="9">
    <location>
        <begin position="398"/>
        <end position="414"/>
    </location>
</feature>
<dbReference type="PROSITE" id="PS50222">
    <property type="entry name" value="EF_HAND_2"/>
    <property type="match status" value="2"/>
</dbReference>
<evidence type="ECO:0000256" key="7">
    <source>
        <dbReference type="ARBA" id="ARBA00023619"/>
    </source>
</evidence>
<evidence type="ECO:0000259" key="10">
    <source>
        <dbReference type="PROSITE" id="PS50222"/>
    </source>
</evidence>
<evidence type="ECO:0000256" key="5">
    <source>
        <dbReference type="ARBA" id="ARBA00022837"/>
    </source>
</evidence>
<comment type="caution">
    <text evidence="11">The sequence shown here is derived from an EMBL/GenBank/DDBJ whole genome shotgun (WGS) entry which is preliminary data.</text>
</comment>
<evidence type="ECO:0000256" key="8">
    <source>
        <dbReference type="PROSITE-ProRule" id="PRU01240"/>
    </source>
</evidence>
<dbReference type="VEuPathDB" id="FungiDB:H257_17003"/>
<keyword evidence="5" id="KW-0106">Calcium</keyword>
<dbReference type="InterPro" id="IPR015500">
    <property type="entry name" value="Peptidase_S8_subtilisin-rel"/>
</dbReference>
<evidence type="ECO:0000256" key="6">
    <source>
        <dbReference type="ARBA" id="ARBA00023529"/>
    </source>
</evidence>
<organism evidence="11 12">
    <name type="scientific">Aphanomyces astaci</name>
    <name type="common">Crayfish plague agent</name>
    <dbReference type="NCBI Taxonomy" id="112090"/>
    <lineage>
        <taxon>Eukaryota</taxon>
        <taxon>Sar</taxon>
        <taxon>Stramenopiles</taxon>
        <taxon>Oomycota</taxon>
        <taxon>Saprolegniomycetes</taxon>
        <taxon>Saprolegniales</taxon>
        <taxon>Verrucalvaceae</taxon>
        <taxon>Aphanomyces</taxon>
    </lineage>
</organism>
<dbReference type="PANTHER" id="PTHR43806">
    <property type="entry name" value="PEPTIDASE S8"/>
    <property type="match status" value="1"/>
</dbReference>
<evidence type="ECO:0000313" key="12">
    <source>
        <dbReference type="Proteomes" id="UP000285430"/>
    </source>
</evidence>
<keyword evidence="4 8" id="KW-0720">Serine protease</keyword>
<dbReference type="PROSITE" id="PS51892">
    <property type="entry name" value="SUBTILASE"/>
    <property type="match status" value="1"/>
</dbReference>
<dbReference type="PROSITE" id="PS00138">
    <property type="entry name" value="SUBTILASE_SER"/>
    <property type="match status" value="1"/>
</dbReference>
<dbReference type="VEuPathDB" id="FungiDB:H257_17004"/>
<protein>
    <recommendedName>
        <fullName evidence="7">subtilisin</fullName>
        <ecNumber evidence="7">3.4.21.62</ecNumber>
    </recommendedName>
</protein>
<dbReference type="Gene3D" id="3.40.50.200">
    <property type="entry name" value="Peptidase S8/S53 domain"/>
    <property type="match status" value="1"/>
</dbReference>
<comment type="catalytic activity">
    <reaction evidence="6">
        <text>Hydrolysis of proteins with broad specificity for peptide bonds, and a preference for a large uncharged residue in P1. Hydrolyzes peptide amides.</text>
        <dbReference type="EC" id="3.4.21.62"/>
    </reaction>
</comment>
<evidence type="ECO:0000256" key="2">
    <source>
        <dbReference type="ARBA" id="ARBA00022670"/>
    </source>
</evidence>
<feature type="compositionally biased region" description="Low complexity" evidence="9">
    <location>
        <begin position="415"/>
        <end position="425"/>
    </location>
</feature>
<sequence>MIATVAASAIGTELPKASNRVRRFFESESTAKADLLLNVKFTSNVASLDAITTAKSSNYRQGVYDVLIEQAKANEERLAPLLPSGQHISSLYIAGGVALRSYVDLSKANDIALPDVIKGDHSSSRHRDAGNEWGVETIGAPAIGKYTRGKGVVVGSFDSGALYTHEAIKDNWRADYGWFDPTNGTATPYDSQGHGSHTIGTMVGRGGVGVAPDAQWISCTFGDAITLEVMLQRAQFMLCPTKPDGSAVDCSKGVDVINNSWAAHTGYNPWFEAAIAAWKAARIIPLFGIANRGPKCSSAASPGAYKHVIGVGAIGSVTNEPDTLAYFSSKGPVSNGPVNSAYASDAGTSMASPHVAGVVALLKSVDLSLDFDAVYTYLTTTADQNELNTTEPHAWHTSLTNETLPGSPHSNLGMQQQQQAAAAAPPHRYTAAAIAALYTDVSKHLKDLNAHSNVAVRAVTLPSDDDIAALVESRATFFPEKYPVAAVDTINAANLRTRDDVARPGGGKRTNGAYVLVAGKQRAVPAADLPTSVHNDLFHVVGKQALISELMRSTKFNMHDIFQMSCQFKELARKNGTISCDHFATIIGSHLGKLVGSVTRTPITDEDSTIAGVSSIGETISASNALVQRLYGVFDQDLNGSIDFRGAYDTIWGVPCLNYLLWGVEFIIGINSLVQGTLEQKLDSLFKMYDKDGSGTISISELVLILNGGQEKMSQLRLKLDWSVMLSILDDVNEATKPDREAAAQERMGLVKTNQSEPLAYEAPPAPLTSAQFHNIMFQYLHDPQADDGHTLQDLFKSYVPSQAPADPSMMLVVDTTHDDACSRFYFRFFDYDCDMQITREQLSSVVCSRYSSLVLALVLLVGGLNRAYSFGTMGNELLETMKLLQGIDANGDGELTKEEYLEAAKKNPLLLASIYICI</sequence>
<reference evidence="11 12" key="1">
    <citation type="submission" date="2018-08" db="EMBL/GenBank/DDBJ databases">
        <title>Aphanomyces genome sequencing and annotation.</title>
        <authorList>
            <person name="Minardi D."/>
            <person name="Oidtmann B."/>
            <person name="Van Der Giezen M."/>
            <person name="Studholme D.J."/>
        </authorList>
    </citation>
    <scope>NUCLEOTIDE SEQUENCE [LARGE SCALE GENOMIC DNA]</scope>
    <source>
        <strain evidence="11 12">Da</strain>
    </source>
</reference>
<dbReference type="InterPro" id="IPR023828">
    <property type="entry name" value="Peptidase_S8_Ser-AS"/>
</dbReference>
<keyword evidence="2 8" id="KW-0645">Protease</keyword>
<feature type="domain" description="EF-hand" evidence="10">
    <location>
        <begin position="677"/>
        <end position="712"/>
    </location>
</feature>
<dbReference type="GO" id="GO:0004252">
    <property type="term" value="F:serine-type endopeptidase activity"/>
    <property type="evidence" value="ECO:0007669"/>
    <property type="project" value="UniProtKB-UniRule"/>
</dbReference>
<dbReference type="SMART" id="SM00054">
    <property type="entry name" value="EFh"/>
    <property type="match status" value="2"/>
</dbReference>
<feature type="active site" description="Charge relay system" evidence="8">
    <location>
        <position position="158"/>
    </location>
</feature>
<evidence type="ECO:0000256" key="3">
    <source>
        <dbReference type="ARBA" id="ARBA00022801"/>
    </source>
</evidence>
<accession>A0A3R7BK19</accession>
<dbReference type="InterPro" id="IPR036852">
    <property type="entry name" value="Peptidase_S8/S53_dom_sf"/>
</dbReference>
<dbReference type="SUPFAM" id="SSF52743">
    <property type="entry name" value="Subtilisin-like"/>
    <property type="match status" value="1"/>
</dbReference>
<evidence type="ECO:0000313" key="11">
    <source>
        <dbReference type="EMBL" id="RHZ14862.1"/>
    </source>
</evidence>
<dbReference type="InterPro" id="IPR018247">
    <property type="entry name" value="EF_Hand_1_Ca_BS"/>
</dbReference>
<keyword evidence="3 8" id="KW-0378">Hydrolase</keyword>
<dbReference type="PRINTS" id="PR00723">
    <property type="entry name" value="SUBTILISIN"/>
</dbReference>